<dbReference type="Pfam" id="PF06985">
    <property type="entry name" value="HET"/>
    <property type="match status" value="1"/>
</dbReference>
<dbReference type="Proteomes" id="UP001175000">
    <property type="component" value="Unassembled WGS sequence"/>
</dbReference>
<dbReference type="AlphaFoldDB" id="A0AA39TMV7"/>
<proteinExistence type="predicted"/>
<keyword evidence="3" id="KW-1185">Reference proteome</keyword>
<sequence length="854" mass="94055">GLCSACSKINFEQFSHTDNPTPPSTHLTPNITSRLIFLDRIIRKNRNKSCEFCMLLFKAISAHDPFQHPAVKNHLPSDLAKSTFREWAEEQNWTSKIPVYKSSYPFGTSRDKIEMQQKVDKDGNLEIEDSTRDDEMTTSDVANMGGIGAAAGLGGMMLTETDEQRMKIMMTVGTVIPTITSLMANLDSKLPVAVSVIVHGVGDAEEGVVNVDVWGYGNGHRAPLSRVSAFNLRVASGYEIGEGGRLRYGNLLKDEVDVEGDCKVWLDACRGCHGDGCARPGWSMQLQPPAGPDFRLVDVSAMRVVVVPGQHPTPRYAALSYVWGATGQHSLNLHKHNAAALGTTLHNQDRPVARTIMDAITITRRLGVPFLWVDSLCIIQQSPFDPSNDDPAARAAQIAQMDSIYGNAEITLVAASGSDSESPLLYPRDFPPETQIATVLPTTNINVLLPVSYPTSYSKWDTRAWTLQEKLLSKRLLVFSEGGLQEWDGERRIQRAAFFGEYAKLVGQYSGREMTDSRDSLNAVAGLMKVLERMAVPFGNAGPGLGHTLYGLPERFLELTLMWQPPAVQGVYLTRKPHDMLPSWSWAGWEVGADAAVEAKGETKPGVRFDELFWVGVNDDLSLRKAPKSERPLEERFRPLVMWFRSTKPPSSYRSSSGYPHNASGVHPLVPINGHGLGLAFDDADGVNVTAFLQAAAALRGGVTTPPKVPIVMPLDSRHLVCETQVASFQLNKLKGSQRSEKLWKRTAKGMVVDNELAITEIEVLSHSGEVVGTVVPTDGRRSVSSELYHFILLSEAQYYGNEKRVDVSGMPLFNVMLVEWDIQGQFATRMGVGKVRKTAWWEAGPELKTVVLK</sequence>
<dbReference type="EMBL" id="JAULSU010000007">
    <property type="protein sequence ID" value="KAK0610881.1"/>
    <property type="molecule type" value="Genomic_DNA"/>
</dbReference>
<feature type="non-terminal residue" evidence="2">
    <location>
        <position position="854"/>
    </location>
</feature>
<reference evidence="2" key="1">
    <citation type="submission" date="2023-06" db="EMBL/GenBank/DDBJ databases">
        <title>Genome-scale phylogeny and comparative genomics of the fungal order Sordariales.</title>
        <authorList>
            <consortium name="Lawrence Berkeley National Laboratory"/>
            <person name="Hensen N."/>
            <person name="Bonometti L."/>
            <person name="Westerberg I."/>
            <person name="Brannstrom I.O."/>
            <person name="Guillou S."/>
            <person name="Cros-Aarteil S."/>
            <person name="Calhoun S."/>
            <person name="Haridas S."/>
            <person name="Kuo A."/>
            <person name="Mondo S."/>
            <person name="Pangilinan J."/>
            <person name="Riley R."/>
            <person name="Labutti K."/>
            <person name="Andreopoulos B."/>
            <person name="Lipzen A."/>
            <person name="Chen C."/>
            <person name="Yanf M."/>
            <person name="Daum C."/>
            <person name="Ng V."/>
            <person name="Clum A."/>
            <person name="Steindorff A."/>
            <person name="Ohm R."/>
            <person name="Martin F."/>
            <person name="Silar P."/>
            <person name="Natvig D."/>
            <person name="Lalanne C."/>
            <person name="Gautier V."/>
            <person name="Ament-Velasquez S.L."/>
            <person name="Kruys A."/>
            <person name="Hutchinson M.I."/>
            <person name="Powell A.J."/>
            <person name="Barry K."/>
            <person name="Miller A.N."/>
            <person name="Grigoriev I.V."/>
            <person name="Debuchy R."/>
            <person name="Gladieux P."/>
            <person name="Thoren M.H."/>
            <person name="Johannesson H."/>
        </authorList>
    </citation>
    <scope>NUCLEOTIDE SEQUENCE</scope>
    <source>
        <strain evidence="2">CBS 606.72</strain>
    </source>
</reference>
<dbReference type="PANTHER" id="PTHR33112">
    <property type="entry name" value="DOMAIN PROTEIN, PUTATIVE-RELATED"/>
    <property type="match status" value="1"/>
</dbReference>
<dbReference type="PANTHER" id="PTHR33112:SF12">
    <property type="entry name" value="HETEROKARYON INCOMPATIBILITY DOMAIN-CONTAINING PROTEIN"/>
    <property type="match status" value="1"/>
</dbReference>
<evidence type="ECO:0000259" key="1">
    <source>
        <dbReference type="Pfam" id="PF06985"/>
    </source>
</evidence>
<gene>
    <name evidence="2" type="ORF">B0T14DRAFT_439012</name>
</gene>
<evidence type="ECO:0000313" key="3">
    <source>
        <dbReference type="Proteomes" id="UP001175000"/>
    </source>
</evidence>
<evidence type="ECO:0000313" key="2">
    <source>
        <dbReference type="EMBL" id="KAK0610881.1"/>
    </source>
</evidence>
<organism evidence="2 3">
    <name type="scientific">Immersiella caudata</name>
    <dbReference type="NCBI Taxonomy" id="314043"/>
    <lineage>
        <taxon>Eukaryota</taxon>
        <taxon>Fungi</taxon>
        <taxon>Dikarya</taxon>
        <taxon>Ascomycota</taxon>
        <taxon>Pezizomycotina</taxon>
        <taxon>Sordariomycetes</taxon>
        <taxon>Sordariomycetidae</taxon>
        <taxon>Sordariales</taxon>
        <taxon>Lasiosphaeriaceae</taxon>
        <taxon>Immersiella</taxon>
    </lineage>
</organism>
<protein>
    <submittedName>
        <fullName evidence="2">Heterokaryon incompatibility protein-domain-containing protein</fullName>
    </submittedName>
</protein>
<dbReference type="InterPro" id="IPR010730">
    <property type="entry name" value="HET"/>
</dbReference>
<accession>A0AA39TMV7</accession>
<feature type="domain" description="Heterokaryon incompatibility" evidence="1">
    <location>
        <begin position="316"/>
        <end position="469"/>
    </location>
</feature>
<comment type="caution">
    <text evidence="2">The sequence shown here is derived from an EMBL/GenBank/DDBJ whole genome shotgun (WGS) entry which is preliminary data.</text>
</comment>
<name>A0AA39TMV7_9PEZI</name>